<dbReference type="GO" id="GO:0005886">
    <property type="term" value="C:plasma membrane"/>
    <property type="evidence" value="ECO:0007669"/>
    <property type="project" value="TreeGrafter"/>
</dbReference>
<evidence type="ECO:0000256" key="1">
    <source>
        <dbReference type="ARBA" id="ARBA00004141"/>
    </source>
</evidence>
<reference evidence="9 10" key="1">
    <citation type="submission" date="2019-02" db="EMBL/GenBank/DDBJ databases">
        <title>Deep-cultivation of Planctomycetes and their phenomic and genomic characterization uncovers novel biology.</title>
        <authorList>
            <person name="Wiegand S."/>
            <person name="Jogler M."/>
            <person name="Boedeker C."/>
            <person name="Pinto D."/>
            <person name="Vollmers J."/>
            <person name="Rivas-Marin E."/>
            <person name="Kohn T."/>
            <person name="Peeters S.H."/>
            <person name="Heuer A."/>
            <person name="Rast P."/>
            <person name="Oberbeckmann S."/>
            <person name="Bunk B."/>
            <person name="Jeske O."/>
            <person name="Meyerdierks A."/>
            <person name="Storesund J.E."/>
            <person name="Kallscheuer N."/>
            <person name="Luecker S."/>
            <person name="Lage O.M."/>
            <person name="Pohl T."/>
            <person name="Merkel B.J."/>
            <person name="Hornburger P."/>
            <person name="Mueller R.-W."/>
            <person name="Bruemmer F."/>
            <person name="Labrenz M."/>
            <person name="Spormann A.M."/>
            <person name="Op den Camp H."/>
            <person name="Overmann J."/>
            <person name="Amann R."/>
            <person name="Jetten M.S.M."/>
            <person name="Mascher T."/>
            <person name="Medema M.H."/>
            <person name="Devos D.P."/>
            <person name="Kaster A.-K."/>
            <person name="Ovreas L."/>
            <person name="Rohde M."/>
            <person name="Galperin M.Y."/>
            <person name="Jogler C."/>
        </authorList>
    </citation>
    <scope>NUCLEOTIDE SEQUENCE [LARGE SCALE GENOMIC DNA]</scope>
    <source>
        <strain evidence="9 10">Pla85_3_4</strain>
    </source>
</reference>
<evidence type="ECO:0000256" key="2">
    <source>
        <dbReference type="ARBA" id="ARBA00022676"/>
    </source>
</evidence>
<name>A0A518DPX2_9BACT</name>
<keyword evidence="3" id="KW-0808">Transferase</keyword>
<dbReference type="EMBL" id="CP036433">
    <property type="protein sequence ID" value="QDU93885.1"/>
    <property type="molecule type" value="Genomic_DNA"/>
</dbReference>
<dbReference type="AlphaFoldDB" id="A0A518DPX2"/>
<dbReference type="Gene3D" id="3.90.550.10">
    <property type="entry name" value="Spore Coat Polysaccharide Biosynthesis Protein SpsA, Chain A"/>
    <property type="match status" value="1"/>
</dbReference>
<dbReference type="Proteomes" id="UP000317648">
    <property type="component" value="Chromosome"/>
</dbReference>
<dbReference type="PANTHER" id="PTHR48090">
    <property type="entry name" value="UNDECAPRENYL-PHOSPHATE 4-DEOXY-4-FORMAMIDO-L-ARABINOSE TRANSFERASE-RELATED"/>
    <property type="match status" value="1"/>
</dbReference>
<protein>
    <recommendedName>
        <fullName evidence="8">Glycosyltransferase 2-like domain-containing protein</fullName>
    </recommendedName>
</protein>
<keyword evidence="10" id="KW-1185">Reference proteome</keyword>
<dbReference type="CDD" id="cd04187">
    <property type="entry name" value="DPM1_like_bac"/>
    <property type="match status" value="1"/>
</dbReference>
<evidence type="ECO:0000256" key="4">
    <source>
        <dbReference type="ARBA" id="ARBA00022692"/>
    </source>
</evidence>
<evidence type="ECO:0000256" key="3">
    <source>
        <dbReference type="ARBA" id="ARBA00022679"/>
    </source>
</evidence>
<dbReference type="PANTHER" id="PTHR48090:SF1">
    <property type="entry name" value="PROPHAGE BACTOPRENOL GLUCOSYL TRANSFERASE HOMOLOG"/>
    <property type="match status" value="1"/>
</dbReference>
<dbReference type="SUPFAM" id="SSF53448">
    <property type="entry name" value="Nucleotide-diphospho-sugar transferases"/>
    <property type="match status" value="1"/>
</dbReference>
<comment type="subcellular location">
    <subcellularLocation>
        <location evidence="1">Membrane</location>
        <topology evidence="1">Multi-pass membrane protein</topology>
    </subcellularLocation>
</comment>
<dbReference type="InterPro" id="IPR029044">
    <property type="entry name" value="Nucleotide-diphossugar_trans"/>
</dbReference>
<sequence length="363" mass="39971">MRSERNPFVSVVLPVYNEAAALDALHQKIVSALSRETGGYEIVFVNDGSTDGSSLFLDRLADRHPQVVVVHLSRNFGHQAALQAGLATAQGDAIVVMDSDLQDDPAEIPRFLEQWRAGADVIYAVRQERKEGPVKRLLFYSFYRVLGALASTRIPQDAGNFCLLDGAAARRIVAMPESDRYFPGLRSWTGFRQVGLPVERGARYDAKPRVSLYGLFQLAKTALFSFSRAPLSMFYGIAGLSLAVCLASGCFTLFHKLVTGLAVPGWTSITIMTSLFGALNALGIAVLGEYVVRIYDQVRNRPQYVVARMRNGGMTPVVEEEILDEVRALSAEASTARTPTRDSACVAQRNARRQMVSRRESEF</sequence>
<accession>A0A518DPX2</accession>
<dbReference type="InterPro" id="IPR050256">
    <property type="entry name" value="Glycosyltransferase_2"/>
</dbReference>
<evidence type="ECO:0000259" key="8">
    <source>
        <dbReference type="Pfam" id="PF00535"/>
    </source>
</evidence>
<keyword evidence="6 7" id="KW-0472">Membrane</keyword>
<keyword evidence="5 7" id="KW-1133">Transmembrane helix</keyword>
<organism evidence="9 10">
    <name type="scientific">Lignipirellula cremea</name>
    <dbReference type="NCBI Taxonomy" id="2528010"/>
    <lineage>
        <taxon>Bacteria</taxon>
        <taxon>Pseudomonadati</taxon>
        <taxon>Planctomycetota</taxon>
        <taxon>Planctomycetia</taxon>
        <taxon>Pirellulales</taxon>
        <taxon>Pirellulaceae</taxon>
        <taxon>Lignipirellula</taxon>
    </lineage>
</organism>
<feature type="domain" description="Glycosyltransferase 2-like" evidence="8">
    <location>
        <begin position="10"/>
        <end position="138"/>
    </location>
</feature>
<evidence type="ECO:0000256" key="6">
    <source>
        <dbReference type="ARBA" id="ARBA00023136"/>
    </source>
</evidence>
<dbReference type="GO" id="GO:0016757">
    <property type="term" value="F:glycosyltransferase activity"/>
    <property type="evidence" value="ECO:0007669"/>
    <property type="project" value="UniProtKB-KW"/>
</dbReference>
<feature type="transmembrane region" description="Helical" evidence="7">
    <location>
        <begin position="266"/>
        <end position="292"/>
    </location>
</feature>
<evidence type="ECO:0000313" key="9">
    <source>
        <dbReference type="EMBL" id="QDU93885.1"/>
    </source>
</evidence>
<gene>
    <name evidence="9" type="ORF">Pla8534_16700</name>
</gene>
<evidence type="ECO:0000256" key="7">
    <source>
        <dbReference type="SAM" id="Phobius"/>
    </source>
</evidence>
<keyword evidence="2" id="KW-0328">Glycosyltransferase</keyword>
<dbReference type="Pfam" id="PF00535">
    <property type="entry name" value="Glycos_transf_2"/>
    <property type="match status" value="1"/>
</dbReference>
<dbReference type="KEGG" id="lcre:Pla8534_16700"/>
<evidence type="ECO:0000313" key="10">
    <source>
        <dbReference type="Proteomes" id="UP000317648"/>
    </source>
</evidence>
<dbReference type="RefSeq" id="WP_197443097.1">
    <property type="nucleotide sequence ID" value="NZ_CP036433.1"/>
</dbReference>
<keyword evidence="4 7" id="KW-0812">Transmembrane</keyword>
<proteinExistence type="predicted"/>
<evidence type="ECO:0000256" key="5">
    <source>
        <dbReference type="ARBA" id="ARBA00022989"/>
    </source>
</evidence>
<feature type="transmembrane region" description="Helical" evidence="7">
    <location>
        <begin position="233"/>
        <end position="254"/>
    </location>
</feature>
<dbReference type="InterPro" id="IPR001173">
    <property type="entry name" value="Glyco_trans_2-like"/>
</dbReference>